<evidence type="ECO:0000313" key="3">
    <source>
        <dbReference type="Proteomes" id="UP000678679"/>
    </source>
</evidence>
<reference evidence="2 3" key="1">
    <citation type="submission" date="2021-05" db="EMBL/GenBank/DDBJ databases">
        <title>Comparative genomic studies on the polysaccharide-degrading batcterial strains of the Flammeovirga genus.</title>
        <authorList>
            <person name="Zewei F."/>
            <person name="Zheng Z."/>
            <person name="Yu L."/>
            <person name="Ruyue G."/>
            <person name="Yanhong M."/>
            <person name="Yuanyuan C."/>
            <person name="Jingyan G."/>
            <person name="Wenjun H."/>
        </authorList>
    </citation>
    <scope>NUCLEOTIDE SEQUENCE [LARGE SCALE GENOMIC DNA]</scope>
    <source>
        <strain evidence="2 3">NBRC:100898</strain>
    </source>
</reference>
<dbReference type="AlphaFoldDB" id="A0AAX1N761"/>
<evidence type="ECO:0000313" key="2">
    <source>
        <dbReference type="EMBL" id="QWG03389.1"/>
    </source>
</evidence>
<evidence type="ECO:0000259" key="1">
    <source>
        <dbReference type="Pfam" id="PF13785"/>
    </source>
</evidence>
<feature type="domain" description="DUF4178" evidence="1">
    <location>
        <begin position="27"/>
        <end position="168"/>
    </location>
</feature>
<dbReference type="EMBL" id="CP076132">
    <property type="protein sequence ID" value="QWG03389.1"/>
    <property type="molecule type" value="Genomic_DNA"/>
</dbReference>
<organism evidence="2 3">
    <name type="scientific">Flammeovirga yaeyamensis</name>
    <dbReference type="NCBI Taxonomy" id="367791"/>
    <lineage>
        <taxon>Bacteria</taxon>
        <taxon>Pseudomonadati</taxon>
        <taxon>Bacteroidota</taxon>
        <taxon>Cytophagia</taxon>
        <taxon>Cytophagales</taxon>
        <taxon>Flammeovirgaceae</taxon>
        <taxon>Flammeovirga</taxon>
    </lineage>
</organism>
<dbReference type="InterPro" id="IPR025235">
    <property type="entry name" value="DUF4178"/>
</dbReference>
<dbReference type="KEGG" id="fya:KMW28_07335"/>
<dbReference type="Pfam" id="PF13785">
    <property type="entry name" value="DUF4178"/>
    <property type="match status" value="1"/>
</dbReference>
<dbReference type="RefSeq" id="WP_066208775.1">
    <property type="nucleotide sequence ID" value="NZ_CP076132.1"/>
</dbReference>
<keyword evidence="3" id="KW-1185">Reference proteome</keyword>
<name>A0AAX1N761_9BACT</name>
<gene>
    <name evidence="2" type="ORF">KMW28_07335</name>
</gene>
<sequence>MPFGFFKKKKKEEPHYDPTNITIRDLRLGYIFDYELQTFEVVGEYEYDWGDNDFSWEYKIESAKDTFYLSVDEEGSLTGTVSQSILWGKLPDNVEEDILKKGKPPRTILFNGKEFFRDEKSVGYWRDVHSMSSEESTEYMCWDYYDESEKFTLCIEQYQDEGFSASLGIVEDASKFTNILPNVND</sequence>
<dbReference type="Proteomes" id="UP000678679">
    <property type="component" value="Chromosome 1"/>
</dbReference>
<accession>A0AAX1N761</accession>
<proteinExistence type="predicted"/>
<protein>
    <submittedName>
        <fullName evidence="2">DUF4178 domain-containing protein</fullName>
    </submittedName>
</protein>